<name>A0A0E0L1C7_ORYPU</name>
<reference evidence="1" key="2">
    <citation type="submission" date="2018-05" db="EMBL/GenBank/DDBJ databases">
        <title>OpunRS2 (Oryza punctata Reference Sequence Version 2).</title>
        <authorList>
            <person name="Zhang J."/>
            <person name="Kudrna D."/>
            <person name="Lee S."/>
            <person name="Talag J."/>
            <person name="Welchert J."/>
            <person name="Wing R.A."/>
        </authorList>
    </citation>
    <scope>NUCLEOTIDE SEQUENCE [LARGE SCALE GENOMIC DNA]</scope>
</reference>
<dbReference type="AlphaFoldDB" id="A0A0E0L1C7"/>
<reference evidence="1" key="1">
    <citation type="submission" date="2015-04" db="UniProtKB">
        <authorList>
            <consortium name="EnsemblPlants"/>
        </authorList>
    </citation>
    <scope>IDENTIFICATION</scope>
</reference>
<proteinExistence type="predicted"/>
<dbReference type="EnsemblPlants" id="OPUNC05G11070.1">
    <property type="protein sequence ID" value="OPUNC05G11070.1"/>
    <property type="gene ID" value="OPUNC05G11070"/>
</dbReference>
<evidence type="ECO:0000313" key="1">
    <source>
        <dbReference type="EnsemblPlants" id="OPUNC05G11070.1"/>
    </source>
</evidence>
<keyword evidence="2" id="KW-1185">Reference proteome</keyword>
<dbReference type="Proteomes" id="UP000026962">
    <property type="component" value="Chromosome 5"/>
</dbReference>
<dbReference type="HOGENOM" id="CLU_1780455_0_0_1"/>
<dbReference type="Gramene" id="OPUNC05G11070.1">
    <property type="protein sequence ID" value="OPUNC05G11070.1"/>
    <property type="gene ID" value="OPUNC05G11070"/>
</dbReference>
<protein>
    <submittedName>
        <fullName evidence="1">Uncharacterized protein</fullName>
    </submittedName>
</protein>
<sequence length="146" mass="17135">MWLRHCDNTGGHRVAAGHGSDQWLRIEDDSLEKEFARIYTPVMFKKTGCDITRWFNIVCCLFEDSEVRDEVRLSFDGQSLETVHNHYWKMGYNILCSHIFAIMKFLGLDTIPLCRVMLRWTMEAKPCGKRNFDLDEIMGKRAPSQR</sequence>
<organism evidence="1">
    <name type="scientific">Oryza punctata</name>
    <name type="common">Red rice</name>
    <dbReference type="NCBI Taxonomy" id="4537"/>
    <lineage>
        <taxon>Eukaryota</taxon>
        <taxon>Viridiplantae</taxon>
        <taxon>Streptophyta</taxon>
        <taxon>Embryophyta</taxon>
        <taxon>Tracheophyta</taxon>
        <taxon>Spermatophyta</taxon>
        <taxon>Magnoliopsida</taxon>
        <taxon>Liliopsida</taxon>
        <taxon>Poales</taxon>
        <taxon>Poaceae</taxon>
        <taxon>BOP clade</taxon>
        <taxon>Oryzoideae</taxon>
        <taxon>Oryzeae</taxon>
        <taxon>Oryzinae</taxon>
        <taxon>Oryza</taxon>
    </lineage>
</organism>
<accession>A0A0E0L1C7</accession>
<dbReference type="STRING" id="4537.A0A0E0L1C7"/>
<evidence type="ECO:0000313" key="2">
    <source>
        <dbReference type="Proteomes" id="UP000026962"/>
    </source>
</evidence>